<sequence>MPAALRGHREAKAGTHAPLVGRFLCPSSRLAEMRDLLVPEDLIELGLIADTGLPGLPAALSAIAAEPRVRMTGLEIALPREADQARAATVTLASLPADLGEDVDVFIELPRLPGWHEALERVAAAGRGAKLRTGGLSADLFPTPAEVAAFIEACVALGVPFKCTAGLHHAVRHRAAETGFVHHGFLNIVLATAAAVAGSGDAADILASEDADALAKAARAVPGETAARTRALFAGYGSCSLADPITDLRALGLID</sequence>
<gene>
    <name evidence="1" type="ORF">D5H75_21125</name>
</gene>
<dbReference type="Proteomes" id="UP000265768">
    <property type="component" value="Unassembled WGS sequence"/>
</dbReference>
<keyword evidence="2" id="KW-1185">Reference proteome</keyword>
<comment type="caution">
    <text evidence="1">The sequence shown here is derived from an EMBL/GenBank/DDBJ whole genome shotgun (WGS) entry which is preliminary data.</text>
</comment>
<organism evidence="1 2">
    <name type="scientific">Bailinhaonella thermotolerans</name>
    <dbReference type="NCBI Taxonomy" id="1070861"/>
    <lineage>
        <taxon>Bacteria</taxon>
        <taxon>Bacillati</taxon>
        <taxon>Actinomycetota</taxon>
        <taxon>Actinomycetes</taxon>
        <taxon>Streptosporangiales</taxon>
        <taxon>Streptosporangiaceae</taxon>
        <taxon>Bailinhaonella</taxon>
    </lineage>
</organism>
<evidence type="ECO:0000313" key="1">
    <source>
        <dbReference type="EMBL" id="RJL30818.1"/>
    </source>
</evidence>
<name>A0A3A4B9G4_9ACTN</name>
<accession>A0A3A4B9G4</accession>
<evidence type="ECO:0000313" key="2">
    <source>
        <dbReference type="Proteomes" id="UP000265768"/>
    </source>
</evidence>
<dbReference type="AlphaFoldDB" id="A0A3A4B9G4"/>
<protein>
    <submittedName>
        <fullName evidence="1">Uncharacterized protein</fullName>
    </submittedName>
</protein>
<reference evidence="1 2" key="1">
    <citation type="submission" date="2018-09" db="EMBL/GenBank/DDBJ databases">
        <title>YIM 75507 draft genome.</title>
        <authorList>
            <person name="Tang S."/>
            <person name="Feng Y."/>
        </authorList>
    </citation>
    <scope>NUCLEOTIDE SEQUENCE [LARGE SCALE GENOMIC DNA]</scope>
    <source>
        <strain evidence="1 2">YIM 75507</strain>
    </source>
</reference>
<proteinExistence type="predicted"/>
<dbReference type="EMBL" id="QZEY01000008">
    <property type="protein sequence ID" value="RJL30818.1"/>
    <property type="molecule type" value="Genomic_DNA"/>
</dbReference>